<keyword evidence="2" id="KW-1185">Reference proteome</keyword>
<dbReference type="EMBL" id="BMAW01006936">
    <property type="protein sequence ID" value="GFT01367.1"/>
    <property type="molecule type" value="Genomic_DNA"/>
</dbReference>
<gene>
    <name evidence="1" type="ORF">NPIL_34561</name>
</gene>
<reference evidence="1" key="1">
    <citation type="submission" date="2020-08" db="EMBL/GenBank/DDBJ databases">
        <title>Multicomponent nature underlies the extraordinary mechanical properties of spider dragline silk.</title>
        <authorList>
            <person name="Kono N."/>
            <person name="Nakamura H."/>
            <person name="Mori M."/>
            <person name="Yoshida Y."/>
            <person name="Ohtoshi R."/>
            <person name="Malay A.D."/>
            <person name="Moran D.A.P."/>
            <person name="Tomita M."/>
            <person name="Numata K."/>
            <person name="Arakawa K."/>
        </authorList>
    </citation>
    <scope>NUCLEOTIDE SEQUENCE</scope>
</reference>
<sequence>MLSTLNLKKATNECNELETGRQCPIERFTIQNRFRSRKPIMSRSKKLPGFQEQLLFYSLRNNDEHSKYSKCKERPHQFPQTRHTCHFETQNNSIKCGSFSHAMFESGPVPRLEVVGGCIPTSMKTFPVGNNVSDDESSKSERMVSEYKVGNGRGQNTTHKHKHRQWTDSHKFRIHPFLRERLISME</sequence>
<evidence type="ECO:0000313" key="1">
    <source>
        <dbReference type="EMBL" id="GFT01367.1"/>
    </source>
</evidence>
<name>A0A8X6TCY3_NEPPI</name>
<evidence type="ECO:0000313" key="2">
    <source>
        <dbReference type="Proteomes" id="UP000887013"/>
    </source>
</evidence>
<comment type="caution">
    <text evidence="1">The sequence shown here is derived from an EMBL/GenBank/DDBJ whole genome shotgun (WGS) entry which is preliminary data.</text>
</comment>
<dbReference type="AlphaFoldDB" id="A0A8X6TCY3"/>
<accession>A0A8X6TCY3</accession>
<dbReference type="Proteomes" id="UP000887013">
    <property type="component" value="Unassembled WGS sequence"/>
</dbReference>
<proteinExistence type="predicted"/>
<protein>
    <submittedName>
        <fullName evidence="1">Uncharacterized protein</fullName>
    </submittedName>
</protein>
<organism evidence="1 2">
    <name type="scientific">Nephila pilipes</name>
    <name type="common">Giant wood spider</name>
    <name type="synonym">Nephila maculata</name>
    <dbReference type="NCBI Taxonomy" id="299642"/>
    <lineage>
        <taxon>Eukaryota</taxon>
        <taxon>Metazoa</taxon>
        <taxon>Ecdysozoa</taxon>
        <taxon>Arthropoda</taxon>
        <taxon>Chelicerata</taxon>
        <taxon>Arachnida</taxon>
        <taxon>Araneae</taxon>
        <taxon>Araneomorphae</taxon>
        <taxon>Entelegynae</taxon>
        <taxon>Araneoidea</taxon>
        <taxon>Nephilidae</taxon>
        <taxon>Nephila</taxon>
    </lineage>
</organism>